<evidence type="ECO:0000313" key="4">
    <source>
        <dbReference type="EMBL" id="MDT0305238.1"/>
    </source>
</evidence>
<sequence>MQTVQAARFGGPEVLEAGEAPDPVAGEGEVVIEVAAADVIMLDVLVRRGAPGPWAVEPPYVPGTGVAGRVASVGTGVDAGWIGRGVAAKPGRAAVNAGSGSVAEAAEGTSPTGGYAQLAVAPADALLEVPEGVALREAAALVNDGMTAMQISQAARIGDGEKVLVMPAGGGLGSLLVQRAAAAGATVIAAAKGRRKLDLARELGADHAFDYSESDWLERVRQVAGDGGVDVVLDGVGGEIGRASFDAAARGGRFFAFGAPSGGFTRIDPQESRDRGVSVVGLMELPMEPGDQKRLPEAALAEAAAGRLKPTVGQSYPLKQASDAHSAIEGRAVVGKTLLLP</sequence>
<proteinExistence type="predicted"/>
<evidence type="ECO:0000256" key="1">
    <source>
        <dbReference type="ARBA" id="ARBA00022857"/>
    </source>
</evidence>
<dbReference type="SUPFAM" id="SSF51735">
    <property type="entry name" value="NAD(P)-binding Rossmann-fold domains"/>
    <property type="match status" value="1"/>
</dbReference>
<evidence type="ECO:0000256" key="2">
    <source>
        <dbReference type="ARBA" id="ARBA00023002"/>
    </source>
</evidence>
<reference evidence="5" key="1">
    <citation type="submission" date="2023-07" db="EMBL/GenBank/DDBJ databases">
        <title>30 novel species of actinomycetes from the DSMZ collection.</title>
        <authorList>
            <person name="Nouioui I."/>
        </authorList>
    </citation>
    <scope>NUCLEOTIDE SEQUENCE [LARGE SCALE GENOMIC DNA]</scope>
    <source>
        <strain evidence="5">DSM 45055</strain>
    </source>
</reference>
<keyword evidence="1" id="KW-0521">NADP</keyword>
<gene>
    <name evidence="4" type="ORF">RM446_24195</name>
</gene>
<name>A0ABU2L111_9ACTN</name>
<dbReference type="EMBL" id="JAVREK010000041">
    <property type="protein sequence ID" value="MDT0305238.1"/>
    <property type="molecule type" value="Genomic_DNA"/>
</dbReference>
<dbReference type="RefSeq" id="WP_311547753.1">
    <property type="nucleotide sequence ID" value="NZ_JAVREK010000041.1"/>
</dbReference>
<feature type="domain" description="Enoyl reductase (ER)" evidence="3">
    <location>
        <begin position="10"/>
        <end position="339"/>
    </location>
</feature>
<accession>A0ABU2L111</accession>
<dbReference type="SUPFAM" id="SSF50129">
    <property type="entry name" value="GroES-like"/>
    <property type="match status" value="1"/>
</dbReference>
<dbReference type="Pfam" id="PF00107">
    <property type="entry name" value="ADH_zinc_N"/>
    <property type="match status" value="1"/>
</dbReference>
<protein>
    <submittedName>
        <fullName evidence="4">Zinc-binding dehydrogenase</fullName>
    </submittedName>
</protein>
<dbReference type="InterPro" id="IPR011032">
    <property type="entry name" value="GroES-like_sf"/>
</dbReference>
<dbReference type="Pfam" id="PF08240">
    <property type="entry name" value="ADH_N"/>
    <property type="match status" value="1"/>
</dbReference>
<dbReference type="Proteomes" id="UP001183226">
    <property type="component" value="Unassembled WGS sequence"/>
</dbReference>
<dbReference type="InterPro" id="IPR013149">
    <property type="entry name" value="ADH-like_C"/>
</dbReference>
<dbReference type="InterPro" id="IPR020843">
    <property type="entry name" value="ER"/>
</dbReference>
<keyword evidence="2" id="KW-0560">Oxidoreductase</keyword>
<evidence type="ECO:0000259" key="3">
    <source>
        <dbReference type="SMART" id="SM00829"/>
    </source>
</evidence>
<dbReference type="Gene3D" id="3.90.180.10">
    <property type="entry name" value="Medium-chain alcohol dehydrogenases, catalytic domain"/>
    <property type="match status" value="1"/>
</dbReference>
<evidence type="ECO:0000313" key="5">
    <source>
        <dbReference type="Proteomes" id="UP001183226"/>
    </source>
</evidence>
<dbReference type="SMART" id="SM00829">
    <property type="entry name" value="PKS_ER"/>
    <property type="match status" value="1"/>
</dbReference>
<organism evidence="4 5">
    <name type="scientific">Streptomonospora wellingtoniae</name>
    <dbReference type="NCBI Taxonomy" id="3075544"/>
    <lineage>
        <taxon>Bacteria</taxon>
        <taxon>Bacillati</taxon>
        <taxon>Actinomycetota</taxon>
        <taxon>Actinomycetes</taxon>
        <taxon>Streptosporangiales</taxon>
        <taxon>Nocardiopsidaceae</taxon>
        <taxon>Streptomonospora</taxon>
    </lineage>
</organism>
<dbReference type="InterPro" id="IPR036291">
    <property type="entry name" value="NAD(P)-bd_dom_sf"/>
</dbReference>
<comment type="caution">
    <text evidence="4">The sequence shown here is derived from an EMBL/GenBank/DDBJ whole genome shotgun (WGS) entry which is preliminary data.</text>
</comment>
<keyword evidence="5" id="KW-1185">Reference proteome</keyword>
<dbReference type="Gene3D" id="3.40.50.720">
    <property type="entry name" value="NAD(P)-binding Rossmann-like Domain"/>
    <property type="match status" value="1"/>
</dbReference>
<dbReference type="InterPro" id="IPR013154">
    <property type="entry name" value="ADH-like_N"/>
</dbReference>
<dbReference type="PANTHER" id="PTHR48106">
    <property type="entry name" value="QUINONE OXIDOREDUCTASE PIG3-RELATED"/>
    <property type="match status" value="1"/>
</dbReference>